<dbReference type="PANTHER" id="PTHR31996">
    <property type="entry name" value="COILED-COIL DOMAIN-CONTAINING PROTEIN 115"/>
    <property type="match status" value="1"/>
</dbReference>
<feature type="compositionally biased region" description="Gly residues" evidence="2">
    <location>
        <begin position="89"/>
        <end position="100"/>
    </location>
</feature>
<evidence type="ECO:0000256" key="1">
    <source>
        <dbReference type="ARBA" id="ARBA00093634"/>
    </source>
</evidence>
<dbReference type="AlphaFoldDB" id="A0A2J8ABK3"/>
<evidence type="ECO:0000256" key="2">
    <source>
        <dbReference type="SAM" id="MobiDB-lite"/>
    </source>
</evidence>
<protein>
    <recommendedName>
        <fullName evidence="1">Vacuolar ATPase assembly protein VMA22</fullName>
    </recommendedName>
</protein>
<name>A0A2J8ABK3_9CHLO</name>
<reference evidence="3 4" key="1">
    <citation type="journal article" date="2017" name="Mol. Biol. Evol.">
        <title>The 4-celled Tetrabaena socialis nuclear genome reveals the essential components for genetic control of cell number at the origin of multicellularity in the volvocine lineage.</title>
        <authorList>
            <person name="Featherston J."/>
            <person name="Arakaki Y."/>
            <person name="Hanschen E.R."/>
            <person name="Ferris P.J."/>
            <person name="Michod R.E."/>
            <person name="Olson B.J.S.C."/>
            <person name="Nozaki H."/>
            <person name="Durand P.M."/>
        </authorList>
    </citation>
    <scope>NUCLEOTIDE SEQUENCE [LARGE SCALE GENOMIC DNA]</scope>
    <source>
        <strain evidence="3 4">NIES-571</strain>
    </source>
</reference>
<comment type="caution">
    <text evidence="3">The sequence shown here is derived from an EMBL/GenBank/DDBJ whole genome shotgun (WGS) entry which is preliminary data.</text>
</comment>
<feature type="region of interest" description="Disordered" evidence="2">
    <location>
        <begin position="71"/>
        <end position="103"/>
    </location>
</feature>
<dbReference type="EMBL" id="PGGS01000074">
    <property type="protein sequence ID" value="PNH09905.1"/>
    <property type="molecule type" value="Genomic_DNA"/>
</dbReference>
<dbReference type="OrthoDB" id="408631at2759"/>
<evidence type="ECO:0000313" key="3">
    <source>
        <dbReference type="EMBL" id="PNH09905.1"/>
    </source>
</evidence>
<feature type="compositionally biased region" description="Pro residues" evidence="2">
    <location>
        <begin position="78"/>
        <end position="88"/>
    </location>
</feature>
<dbReference type="Proteomes" id="UP000236333">
    <property type="component" value="Unassembled WGS sequence"/>
</dbReference>
<accession>A0A2J8ABK3</accession>
<dbReference type="GO" id="GO:0070072">
    <property type="term" value="P:vacuolar proton-transporting V-type ATPase complex assembly"/>
    <property type="evidence" value="ECO:0007669"/>
    <property type="project" value="InterPro"/>
</dbReference>
<gene>
    <name evidence="3" type="ORF">TSOC_003437</name>
</gene>
<dbReference type="InterPro" id="IPR040357">
    <property type="entry name" value="Vma22/CCDC115"/>
</dbReference>
<proteinExistence type="predicted"/>
<dbReference type="PANTHER" id="PTHR31996:SF2">
    <property type="entry name" value="COILED-COIL DOMAIN-CONTAINING PROTEIN 115"/>
    <property type="match status" value="1"/>
</dbReference>
<keyword evidence="4" id="KW-1185">Reference proteome</keyword>
<dbReference type="GO" id="GO:0051082">
    <property type="term" value="F:unfolded protein binding"/>
    <property type="evidence" value="ECO:0007669"/>
    <property type="project" value="TreeGrafter"/>
</dbReference>
<sequence>MTDPRHNHRDRHCYAILRSGSYVPRVKRFEPGNYVYVLQRNRFSTLQLPTLEHVLRGGTCTASNPHCQPCPWARGSAPPAPPRAPPQPSGGGGGGGGGGDPLHWFGVLVPPALKEAQGQFGAVLDMCVQLANAAQRMAPAP</sequence>
<organism evidence="3 4">
    <name type="scientific">Tetrabaena socialis</name>
    <dbReference type="NCBI Taxonomy" id="47790"/>
    <lineage>
        <taxon>Eukaryota</taxon>
        <taxon>Viridiplantae</taxon>
        <taxon>Chlorophyta</taxon>
        <taxon>core chlorophytes</taxon>
        <taxon>Chlorophyceae</taxon>
        <taxon>CS clade</taxon>
        <taxon>Chlamydomonadales</taxon>
        <taxon>Tetrabaenaceae</taxon>
        <taxon>Tetrabaena</taxon>
    </lineage>
</organism>
<evidence type="ECO:0000313" key="4">
    <source>
        <dbReference type="Proteomes" id="UP000236333"/>
    </source>
</evidence>